<name>A0A5A9NLI7_9TELE</name>
<protein>
    <submittedName>
        <fullName evidence="2">Uncharacterized protein</fullName>
    </submittedName>
</protein>
<keyword evidence="3" id="KW-1185">Reference proteome</keyword>
<reference evidence="2 3" key="1">
    <citation type="journal article" date="2019" name="Mol. Ecol. Resour.">
        <title>Chromosome-level genome assembly of Triplophysa tibetana, a fish adapted to the harsh high-altitude environment of the Tibetan Plateau.</title>
        <authorList>
            <person name="Yang X."/>
            <person name="Liu H."/>
            <person name="Ma Z."/>
            <person name="Zou Y."/>
            <person name="Zou M."/>
            <person name="Mao Y."/>
            <person name="Li X."/>
            <person name="Wang H."/>
            <person name="Chen T."/>
            <person name="Wang W."/>
            <person name="Yang R."/>
        </authorList>
    </citation>
    <scope>NUCLEOTIDE SEQUENCE [LARGE SCALE GENOMIC DNA]</scope>
    <source>
        <strain evidence="2">TTIB1903HZAU</strain>
        <tissue evidence="2">Muscle</tissue>
    </source>
</reference>
<proteinExistence type="predicted"/>
<dbReference type="EMBL" id="SOYY01000017">
    <property type="protein sequence ID" value="KAA0709726.1"/>
    <property type="molecule type" value="Genomic_DNA"/>
</dbReference>
<accession>A0A5A9NLI7</accession>
<dbReference type="AlphaFoldDB" id="A0A5A9NLI7"/>
<sequence>MALRPGAARLLVFVAGGPQGWNPGSVSAFSLTRGKSAGRGERKGTDGETKCKSDNTSSITFSSFVSRMGFFHTLTELGGIREERVGNIRCDGEKRPTVIWNVTKS</sequence>
<comment type="caution">
    <text evidence="2">The sequence shown here is derived from an EMBL/GenBank/DDBJ whole genome shotgun (WGS) entry which is preliminary data.</text>
</comment>
<feature type="region of interest" description="Disordered" evidence="1">
    <location>
        <begin position="32"/>
        <end position="53"/>
    </location>
</feature>
<gene>
    <name evidence="2" type="ORF">E1301_Tti017993</name>
</gene>
<evidence type="ECO:0000313" key="3">
    <source>
        <dbReference type="Proteomes" id="UP000324632"/>
    </source>
</evidence>
<evidence type="ECO:0000313" key="2">
    <source>
        <dbReference type="EMBL" id="KAA0709726.1"/>
    </source>
</evidence>
<dbReference type="Proteomes" id="UP000324632">
    <property type="component" value="Chromosome 17"/>
</dbReference>
<feature type="compositionally biased region" description="Basic and acidic residues" evidence="1">
    <location>
        <begin position="38"/>
        <end position="53"/>
    </location>
</feature>
<organism evidence="2 3">
    <name type="scientific">Triplophysa tibetana</name>
    <dbReference type="NCBI Taxonomy" id="1572043"/>
    <lineage>
        <taxon>Eukaryota</taxon>
        <taxon>Metazoa</taxon>
        <taxon>Chordata</taxon>
        <taxon>Craniata</taxon>
        <taxon>Vertebrata</taxon>
        <taxon>Euteleostomi</taxon>
        <taxon>Actinopterygii</taxon>
        <taxon>Neopterygii</taxon>
        <taxon>Teleostei</taxon>
        <taxon>Ostariophysi</taxon>
        <taxon>Cypriniformes</taxon>
        <taxon>Nemacheilidae</taxon>
        <taxon>Triplophysa</taxon>
    </lineage>
</organism>
<evidence type="ECO:0000256" key="1">
    <source>
        <dbReference type="SAM" id="MobiDB-lite"/>
    </source>
</evidence>